<dbReference type="EMBL" id="AP025523">
    <property type="protein sequence ID" value="BDE05546.1"/>
    <property type="molecule type" value="Genomic_DNA"/>
</dbReference>
<dbReference type="SUPFAM" id="SSF48557">
    <property type="entry name" value="L-aspartase-like"/>
    <property type="match status" value="1"/>
</dbReference>
<dbReference type="Pfam" id="PF14698">
    <property type="entry name" value="ASL_C2"/>
    <property type="match status" value="1"/>
</dbReference>
<dbReference type="InterPro" id="IPR009049">
    <property type="entry name" value="Argininosuccinate_lyase"/>
</dbReference>
<dbReference type="Gene3D" id="1.10.40.30">
    <property type="entry name" value="Fumarase/aspartase (C-terminal domain)"/>
    <property type="match status" value="1"/>
</dbReference>
<keyword evidence="9" id="KW-1185">Reference proteome</keyword>
<dbReference type="InterPro" id="IPR008948">
    <property type="entry name" value="L-Aspartase-like"/>
</dbReference>
<dbReference type="GO" id="GO:0005829">
    <property type="term" value="C:cytosol"/>
    <property type="evidence" value="ECO:0007669"/>
    <property type="project" value="TreeGrafter"/>
</dbReference>
<proteinExistence type="inferred from homology"/>
<dbReference type="GO" id="GO:0042450">
    <property type="term" value="P:L-arginine biosynthetic process via ornithine"/>
    <property type="evidence" value="ECO:0007669"/>
    <property type="project" value="UniProtKB-UniRule"/>
</dbReference>
<dbReference type="CDD" id="cd01359">
    <property type="entry name" value="Argininosuccinate_lyase"/>
    <property type="match status" value="1"/>
</dbReference>
<comment type="catalytic activity">
    <reaction evidence="5">
        <text>2-(N(omega)-L-arginino)succinate = fumarate + L-arginine</text>
        <dbReference type="Rhea" id="RHEA:24020"/>
        <dbReference type="ChEBI" id="CHEBI:29806"/>
        <dbReference type="ChEBI" id="CHEBI:32682"/>
        <dbReference type="ChEBI" id="CHEBI:57472"/>
        <dbReference type="EC" id="4.3.2.1"/>
    </reaction>
</comment>
<keyword evidence="3 5" id="KW-0055">Arginine biosynthesis</keyword>
<comment type="subcellular location">
    <subcellularLocation>
        <location evidence="5">Cytoplasm</location>
    </subcellularLocation>
</comment>
<evidence type="ECO:0000256" key="3">
    <source>
        <dbReference type="ARBA" id="ARBA00022571"/>
    </source>
</evidence>
<dbReference type="PRINTS" id="PR00145">
    <property type="entry name" value="ARGSUCLYASE"/>
</dbReference>
<evidence type="ECO:0000313" key="8">
    <source>
        <dbReference type="EMBL" id="BDE05546.1"/>
    </source>
</evidence>
<dbReference type="PANTHER" id="PTHR43814:SF1">
    <property type="entry name" value="ARGININOSUCCINATE LYASE"/>
    <property type="match status" value="1"/>
</dbReference>
<evidence type="ECO:0000259" key="7">
    <source>
        <dbReference type="Pfam" id="PF14698"/>
    </source>
</evidence>
<sequence length="460" mass="47907">MQWGGRFASAPDAELLAFGSSLDVDLGIARWDVQCSHGHVVALHSGEIIGDADAEALHDALAAVEAEIDDGSFDAWAKRGTFEDVHGAVDARVREHAGKTGELLHAGRSRNDQVATTLLLYARDTAANGALACLDVAALCADRAADALAKQTLFAATTHWQPAQPVLLALWIDAVAQGFVRAAERFARVAADARRFCPLGSAALAGSSLPLDRAAAAQALGFDGPSHNALDSVGDRDVPLDLLHAAARAAVAASRPSEELVIWATPAFGYIRLDDAASTGSSLMPQKRNPDPFELVRGFGARAIGAYAGALATVNGMALSYHRDLQETKAQVLAGVPPALAAVDAFRRAFAHVHFRHDTMNARAGDGYTVATDLADAVILAGATAREAHRAVGERVLLAEDHGRPLDRDDAVALGVPDAAVDARGSVLGKRTAGSTHPDSVAAAIARTRHAIAALSETLS</sequence>
<evidence type="ECO:0000259" key="6">
    <source>
        <dbReference type="Pfam" id="PF00206"/>
    </source>
</evidence>
<feature type="domain" description="Fumarate lyase N-terminal" evidence="6">
    <location>
        <begin position="32"/>
        <end position="305"/>
    </location>
</feature>
<dbReference type="KEGG" id="vab:WPS_08220"/>
<dbReference type="HAMAP" id="MF_00006">
    <property type="entry name" value="Arg_succ_lyase"/>
    <property type="match status" value="1"/>
</dbReference>
<comment type="similarity">
    <text evidence="5">Belongs to the lyase 1 family. Argininosuccinate lyase subfamily.</text>
</comment>
<name>A0AAN2C914_UNVUL</name>
<gene>
    <name evidence="8" type="primary">argH1</name>
    <name evidence="5" type="synonym">argH</name>
    <name evidence="8" type="ORF">WPS_08220</name>
</gene>
<dbReference type="InterPro" id="IPR022761">
    <property type="entry name" value="Fumarate_lyase_N"/>
</dbReference>
<feature type="domain" description="Argininosuccinate lyase C-terminal" evidence="7">
    <location>
        <begin position="369"/>
        <end position="407"/>
    </location>
</feature>
<dbReference type="PRINTS" id="PR00149">
    <property type="entry name" value="FUMRATELYASE"/>
</dbReference>
<dbReference type="InterPro" id="IPR000362">
    <property type="entry name" value="Fumarate_lyase_fam"/>
</dbReference>
<dbReference type="GO" id="GO:0004056">
    <property type="term" value="F:argininosuccinate lyase activity"/>
    <property type="evidence" value="ECO:0007669"/>
    <property type="project" value="UniProtKB-UniRule"/>
</dbReference>
<protein>
    <recommendedName>
        <fullName evidence="2 5">Argininosuccinate lyase</fullName>
        <shortName evidence="5">ASAL</shortName>
        <ecNumber evidence="2 5">4.3.2.1</ecNumber>
    </recommendedName>
    <alternativeName>
        <fullName evidence="5">Arginosuccinase</fullName>
    </alternativeName>
</protein>
<reference evidence="8 9" key="1">
    <citation type="journal article" date="2022" name="ISME Commun">
        <title>Vulcanimicrobium alpinus gen. nov. sp. nov., the first cultivated representative of the candidate phylum 'Eremiobacterota', is a metabolically versatile aerobic anoxygenic phototroph.</title>
        <authorList>
            <person name="Yabe S."/>
            <person name="Muto K."/>
            <person name="Abe K."/>
            <person name="Yokota A."/>
            <person name="Staudigel H."/>
            <person name="Tebo B.M."/>
        </authorList>
    </citation>
    <scope>NUCLEOTIDE SEQUENCE [LARGE SCALE GENOMIC DNA]</scope>
    <source>
        <strain evidence="8 9">WC8-2</strain>
    </source>
</reference>
<evidence type="ECO:0000256" key="5">
    <source>
        <dbReference type="HAMAP-Rule" id="MF_00006"/>
    </source>
</evidence>
<dbReference type="Gene3D" id="1.10.275.10">
    <property type="entry name" value="Fumarase/aspartase (N-terminal domain)"/>
    <property type="match status" value="1"/>
</dbReference>
<evidence type="ECO:0000256" key="4">
    <source>
        <dbReference type="ARBA" id="ARBA00023239"/>
    </source>
</evidence>
<dbReference type="NCBIfam" id="TIGR00838">
    <property type="entry name" value="argH"/>
    <property type="match status" value="1"/>
</dbReference>
<organism evidence="8 9">
    <name type="scientific">Vulcanimicrobium alpinum</name>
    <dbReference type="NCBI Taxonomy" id="3016050"/>
    <lineage>
        <taxon>Bacteria</taxon>
        <taxon>Bacillati</taxon>
        <taxon>Vulcanimicrobiota</taxon>
        <taxon>Vulcanimicrobiia</taxon>
        <taxon>Vulcanimicrobiales</taxon>
        <taxon>Vulcanimicrobiaceae</taxon>
        <taxon>Vulcanimicrobium</taxon>
    </lineage>
</organism>
<dbReference type="InterPro" id="IPR020557">
    <property type="entry name" value="Fumarate_lyase_CS"/>
</dbReference>
<keyword evidence="5" id="KW-0963">Cytoplasm</keyword>
<keyword evidence="5" id="KW-0028">Amino-acid biosynthesis</keyword>
<accession>A0AAN2C914</accession>
<evidence type="ECO:0000256" key="1">
    <source>
        <dbReference type="ARBA" id="ARBA00004941"/>
    </source>
</evidence>
<dbReference type="Gene3D" id="1.20.200.10">
    <property type="entry name" value="Fumarase/aspartase (Central domain)"/>
    <property type="match status" value="1"/>
</dbReference>
<dbReference type="InterPro" id="IPR029419">
    <property type="entry name" value="Arg_succ_lyase_C"/>
</dbReference>
<comment type="pathway">
    <text evidence="1 5">Amino-acid biosynthesis; L-arginine biosynthesis; L-arginine from L-ornithine and carbamoyl phosphate: step 3/3.</text>
</comment>
<dbReference type="PANTHER" id="PTHR43814">
    <property type="entry name" value="ARGININOSUCCINATE LYASE"/>
    <property type="match status" value="1"/>
</dbReference>
<evidence type="ECO:0000256" key="2">
    <source>
        <dbReference type="ARBA" id="ARBA00012338"/>
    </source>
</evidence>
<dbReference type="Proteomes" id="UP001317532">
    <property type="component" value="Chromosome"/>
</dbReference>
<dbReference type="EC" id="4.3.2.1" evidence="2 5"/>
<dbReference type="PROSITE" id="PS00163">
    <property type="entry name" value="FUMARATE_LYASES"/>
    <property type="match status" value="1"/>
</dbReference>
<dbReference type="InterPro" id="IPR024083">
    <property type="entry name" value="Fumarase/histidase_N"/>
</dbReference>
<dbReference type="Pfam" id="PF00206">
    <property type="entry name" value="Lyase_1"/>
    <property type="match status" value="1"/>
</dbReference>
<dbReference type="AlphaFoldDB" id="A0AAN2C914"/>
<evidence type="ECO:0000313" key="9">
    <source>
        <dbReference type="Proteomes" id="UP001317532"/>
    </source>
</evidence>
<keyword evidence="4 5" id="KW-0456">Lyase</keyword>